<reference evidence="2 3" key="1">
    <citation type="submission" date="2013-03" db="EMBL/GenBank/DDBJ databases">
        <title>The Genome Sequence of Cladophialophora yegresii CBS 114405.</title>
        <authorList>
            <consortium name="The Broad Institute Genomics Platform"/>
            <person name="Cuomo C."/>
            <person name="de Hoog S."/>
            <person name="Gorbushina A."/>
            <person name="Walker B."/>
            <person name="Young S.K."/>
            <person name="Zeng Q."/>
            <person name="Gargeya S."/>
            <person name="Fitzgerald M."/>
            <person name="Haas B."/>
            <person name="Abouelleil A."/>
            <person name="Allen A.W."/>
            <person name="Alvarado L."/>
            <person name="Arachchi H.M."/>
            <person name="Berlin A.M."/>
            <person name="Chapman S.B."/>
            <person name="Gainer-Dewar J."/>
            <person name="Goldberg J."/>
            <person name="Griggs A."/>
            <person name="Gujja S."/>
            <person name="Hansen M."/>
            <person name="Howarth C."/>
            <person name="Imamovic A."/>
            <person name="Ireland A."/>
            <person name="Larimer J."/>
            <person name="McCowan C."/>
            <person name="Murphy C."/>
            <person name="Pearson M."/>
            <person name="Poon T.W."/>
            <person name="Priest M."/>
            <person name="Roberts A."/>
            <person name="Saif S."/>
            <person name="Shea T."/>
            <person name="Sisk P."/>
            <person name="Sykes S."/>
            <person name="Wortman J."/>
            <person name="Nusbaum C."/>
            <person name="Birren B."/>
        </authorList>
    </citation>
    <scope>NUCLEOTIDE SEQUENCE [LARGE SCALE GENOMIC DNA]</scope>
    <source>
        <strain evidence="2 3">CBS 114405</strain>
    </source>
</reference>
<evidence type="ECO:0000256" key="1">
    <source>
        <dbReference type="SAM" id="MobiDB-lite"/>
    </source>
</evidence>
<dbReference type="GeneID" id="19180401"/>
<keyword evidence="3" id="KW-1185">Reference proteome</keyword>
<evidence type="ECO:0000313" key="2">
    <source>
        <dbReference type="EMBL" id="EXJ58393.1"/>
    </source>
</evidence>
<feature type="compositionally biased region" description="Polar residues" evidence="1">
    <location>
        <begin position="28"/>
        <end position="44"/>
    </location>
</feature>
<evidence type="ECO:0000313" key="3">
    <source>
        <dbReference type="Proteomes" id="UP000019473"/>
    </source>
</evidence>
<dbReference type="VEuPathDB" id="FungiDB:A1O7_05818"/>
<dbReference type="EMBL" id="AMGW01000004">
    <property type="protein sequence ID" value="EXJ58393.1"/>
    <property type="molecule type" value="Genomic_DNA"/>
</dbReference>
<accession>W9VS75</accession>
<feature type="region of interest" description="Disordered" evidence="1">
    <location>
        <begin position="1"/>
        <end position="45"/>
    </location>
</feature>
<dbReference type="AlphaFoldDB" id="W9VS75"/>
<proteinExistence type="predicted"/>
<dbReference type="OrthoDB" id="10452300at2759"/>
<dbReference type="HOGENOM" id="CLU_099100_0_0_1"/>
<sequence>MPKRKLRSNTNEAASNKRQATDMATIEPLNTKSDSPEVTPTSEATSRKIAKCLSLTQDRLNMDTTDFMGLLPAAEREYAEKVLRVHKVYHKAAQVLLPFAAEALAIVDEIERIDRVIHKAYFIYQTSFEKTENRVVERRFVEAALKAPEKDLSFLLSKKRALRRDTTDTVDSVTQVKDDIADILEEEGGAKKELLSLQELVSAFFTAEGMLNCRVKTFNTDREVLADASPTFAWVRTLDHLNYGG</sequence>
<protein>
    <submittedName>
        <fullName evidence="2">Uncharacterized protein</fullName>
    </submittedName>
</protein>
<organism evidence="2 3">
    <name type="scientific">Cladophialophora yegresii CBS 114405</name>
    <dbReference type="NCBI Taxonomy" id="1182544"/>
    <lineage>
        <taxon>Eukaryota</taxon>
        <taxon>Fungi</taxon>
        <taxon>Dikarya</taxon>
        <taxon>Ascomycota</taxon>
        <taxon>Pezizomycotina</taxon>
        <taxon>Eurotiomycetes</taxon>
        <taxon>Chaetothyriomycetidae</taxon>
        <taxon>Chaetothyriales</taxon>
        <taxon>Herpotrichiellaceae</taxon>
        <taxon>Cladophialophora</taxon>
    </lineage>
</organism>
<comment type="caution">
    <text evidence="2">The sequence shown here is derived from an EMBL/GenBank/DDBJ whole genome shotgun (WGS) entry which is preliminary data.</text>
</comment>
<dbReference type="RefSeq" id="XP_007758016.1">
    <property type="nucleotide sequence ID" value="XM_007759826.1"/>
</dbReference>
<gene>
    <name evidence="2" type="ORF">A1O7_05818</name>
</gene>
<dbReference type="Proteomes" id="UP000019473">
    <property type="component" value="Unassembled WGS sequence"/>
</dbReference>
<name>W9VS75_9EURO</name>
<feature type="compositionally biased region" description="Polar residues" evidence="1">
    <location>
        <begin position="8"/>
        <end position="18"/>
    </location>
</feature>